<dbReference type="InterPro" id="IPR036390">
    <property type="entry name" value="WH_DNA-bd_sf"/>
</dbReference>
<dbReference type="PANTHER" id="PTHR30213:SF0">
    <property type="entry name" value="UPF0761 MEMBRANE PROTEIN YIHY"/>
    <property type="match status" value="1"/>
</dbReference>
<feature type="transmembrane region" description="Helical" evidence="6">
    <location>
        <begin position="233"/>
        <end position="255"/>
    </location>
</feature>
<dbReference type="EMBL" id="FOUO01000001">
    <property type="protein sequence ID" value="SFM25960.1"/>
    <property type="molecule type" value="Genomic_DNA"/>
</dbReference>
<accession>A0A1I4PE57</accession>
<protein>
    <submittedName>
        <fullName evidence="7">tRNA-processing RNAse BN</fullName>
    </submittedName>
</protein>
<keyword evidence="2" id="KW-1003">Cell membrane</keyword>
<proteinExistence type="predicted"/>
<evidence type="ECO:0000256" key="4">
    <source>
        <dbReference type="ARBA" id="ARBA00022989"/>
    </source>
</evidence>
<dbReference type="OrthoDB" id="9808671at2"/>
<dbReference type="NCBIfam" id="TIGR00765">
    <property type="entry name" value="yihY_not_rbn"/>
    <property type="match status" value="1"/>
</dbReference>
<dbReference type="Pfam" id="PF03631">
    <property type="entry name" value="Virul_fac_BrkB"/>
    <property type="match status" value="1"/>
</dbReference>
<dbReference type="GO" id="GO:0005886">
    <property type="term" value="C:plasma membrane"/>
    <property type="evidence" value="ECO:0007669"/>
    <property type="project" value="UniProtKB-SubCell"/>
</dbReference>
<gene>
    <name evidence="7" type="ORF">SAMN05421721_101206</name>
</gene>
<evidence type="ECO:0000313" key="8">
    <source>
        <dbReference type="Proteomes" id="UP000199556"/>
    </source>
</evidence>
<comment type="subcellular location">
    <subcellularLocation>
        <location evidence="1">Cell membrane</location>
        <topology evidence="1">Multi-pass membrane protein</topology>
    </subcellularLocation>
</comment>
<sequence length="447" mass="47728">MTLKGRSQALLQLLEEGDARRLPRLQGRLLMLARAGVLIGREVAGGPLNLHAMSLVYTSLLSMVPLLALAFSVLKAFGAHNAVEPFLLTLLEPLGDQGAQIVANVVQFVENMRVGVLGFAGLVFLFFTVVGMIQKVEAAFNYIWQVSTPRRLVQKFSNYLSVILVGPVLVFSALGITASVMATDIVQRLMAYGWIGGSVELLSRLVPYLLIALAFTFIYILVPNTRVRPLPALGGGVAAAVLWQTTGWGFAALMAGSTRYDAIYSGFAIMIMLLFWLYLNWLILLVGSQVAHFLQDPQRLRAPRPAAADLATGVRERLALAVMVCVALRFTEGAHPPREDDLVRALGQPPEAIHAVLGPLGEGGLVVPAGTAAGGYLPARDPSRIPLLEVLESVRRGGAPGVEAEGPLGAVYREMDGALQGVLAGRSLRALVEAQASAGVSPRTGEK</sequence>
<dbReference type="InterPro" id="IPR036388">
    <property type="entry name" value="WH-like_DNA-bd_sf"/>
</dbReference>
<evidence type="ECO:0000256" key="1">
    <source>
        <dbReference type="ARBA" id="ARBA00004651"/>
    </source>
</evidence>
<evidence type="ECO:0000313" key="7">
    <source>
        <dbReference type="EMBL" id="SFM25960.1"/>
    </source>
</evidence>
<reference evidence="7 8" key="1">
    <citation type="submission" date="2016-10" db="EMBL/GenBank/DDBJ databases">
        <authorList>
            <person name="de Groot N.N."/>
        </authorList>
    </citation>
    <scope>NUCLEOTIDE SEQUENCE [LARGE SCALE GENOMIC DNA]</scope>
    <source>
        <strain evidence="7 8">DSM 4180</strain>
    </source>
</reference>
<organism evidence="7 8">
    <name type="scientific">Ectothiorhodospira mobilis</name>
    <dbReference type="NCBI Taxonomy" id="195064"/>
    <lineage>
        <taxon>Bacteria</taxon>
        <taxon>Pseudomonadati</taxon>
        <taxon>Pseudomonadota</taxon>
        <taxon>Gammaproteobacteria</taxon>
        <taxon>Chromatiales</taxon>
        <taxon>Ectothiorhodospiraceae</taxon>
        <taxon>Ectothiorhodospira</taxon>
    </lineage>
</organism>
<feature type="transmembrane region" description="Helical" evidence="6">
    <location>
        <begin position="267"/>
        <end position="294"/>
    </location>
</feature>
<dbReference type="RefSeq" id="WP_090483335.1">
    <property type="nucleotide sequence ID" value="NZ_FOUO01000001.1"/>
</dbReference>
<feature type="transmembrane region" description="Helical" evidence="6">
    <location>
        <begin position="159"/>
        <end position="181"/>
    </location>
</feature>
<dbReference type="InterPro" id="IPR017039">
    <property type="entry name" value="Virul_fac_BrkB"/>
</dbReference>
<dbReference type="SUPFAM" id="SSF46785">
    <property type="entry name" value="Winged helix' DNA-binding domain"/>
    <property type="match status" value="1"/>
</dbReference>
<keyword evidence="8" id="KW-1185">Reference proteome</keyword>
<keyword evidence="3 6" id="KW-0812">Transmembrane</keyword>
<evidence type="ECO:0000256" key="5">
    <source>
        <dbReference type="ARBA" id="ARBA00023136"/>
    </source>
</evidence>
<dbReference type="Gene3D" id="1.10.10.10">
    <property type="entry name" value="Winged helix-like DNA-binding domain superfamily/Winged helix DNA-binding domain"/>
    <property type="match status" value="1"/>
</dbReference>
<evidence type="ECO:0000256" key="6">
    <source>
        <dbReference type="SAM" id="Phobius"/>
    </source>
</evidence>
<feature type="transmembrane region" description="Helical" evidence="6">
    <location>
        <begin position="201"/>
        <end position="221"/>
    </location>
</feature>
<evidence type="ECO:0000256" key="3">
    <source>
        <dbReference type="ARBA" id="ARBA00022692"/>
    </source>
</evidence>
<evidence type="ECO:0000256" key="2">
    <source>
        <dbReference type="ARBA" id="ARBA00022475"/>
    </source>
</evidence>
<dbReference type="PANTHER" id="PTHR30213">
    <property type="entry name" value="INNER MEMBRANE PROTEIN YHJD"/>
    <property type="match status" value="1"/>
</dbReference>
<keyword evidence="5 6" id="KW-0472">Membrane</keyword>
<dbReference type="Proteomes" id="UP000199556">
    <property type="component" value="Unassembled WGS sequence"/>
</dbReference>
<name>A0A1I4PE57_ECTMO</name>
<dbReference type="AlphaFoldDB" id="A0A1I4PE57"/>
<dbReference type="STRING" id="195064.SAMN05421721_101206"/>
<feature type="transmembrane region" description="Helical" evidence="6">
    <location>
        <begin position="55"/>
        <end position="77"/>
    </location>
</feature>
<feature type="transmembrane region" description="Helical" evidence="6">
    <location>
        <begin position="114"/>
        <end position="133"/>
    </location>
</feature>
<keyword evidence="4 6" id="KW-1133">Transmembrane helix</keyword>